<dbReference type="PANTHER" id="PTHR23360:SF29">
    <property type="entry name" value="G_PROTEIN_RECEP_F1_2 DOMAIN-CONTAINING PROTEIN"/>
    <property type="match status" value="1"/>
</dbReference>
<dbReference type="GO" id="GO:0016020">
    <property type="term" value="C:membrane"/>
    <property type="evidence" value="ECO:0007669"/>
    <property type="project" value="UniProtKB-SubCell"/>
</dbReference>
<evidence type="ECO:0000313" key="7">
    <source>
        <dbReference type="EMBL" id="VDK46520.1"/>
    </source>
</evidence>
<evidence type="ECO:0000259" key="6">
    <source>
        <dbReference type="PROSITE" id="PS50262"/>
    </source>
</evidence>
<dbReference type="PANTHER" id="PTHR23360">
    <property type="entry name" value="G-PROTEIN COUPLED RECEPTORS FAMILY 1 PROFILE DOMAIN-CONTAINING PROTEIN-RELATED"/>
    <property type="match status" value="1"/>
</dbReference>
<feature type="transmembrane region" description="Helical" evidence="5">
    <location>
        <begin position="173"/>
        <end position="192"/>
    </location>
</feature>
<evidence type="ECO:0000256" key="4">
    <source>
        <dbReference type="ARBA" id="ARBA00023136"/>
    </source>
</evidence>
<dbReference type="SUPFAM" id="SSF81321">
    <property type="entry name" value="Family A G protein-coupled receptor-like"/>
    <property type="match status" value="1"/>
</dbReference>
<keyword evidence="3 5" id="KW-1133">Transmembrane helix</keyword>
<feature type="domain" description="G-protein coupled receptors family 1 profile" evidence="6">
    <location>
        <begin position="16"/>
        <end position="279"/>
    </location>
</feature>
<dbReference type="InterPro" id="IPR017452">
    <property type="entry name" value="GPCR_Rhodpsn_7TM"/>
</dbReference>
<evidence type="ECO:0000256" key="1">
    <source>
        <dbReference type="ARBA" id="ARBA00004370"/>
    </source>
</evidence>
<comment type="subcellular location">
    <subcellularLocation>
        <location evidence="1">Membrane</location>
    </subcellularLocation>
</comment>
<keyword evidence="2 5" id="KW-0812">Transmembrane</keyword>
<feature type="transmembrane region" description="Helical" evidence="5">
    <location>
        <begin position="261"/>
        <end position="282"/>
    </location>
</feature>
<keyword evidence="8" id="KW-1185">Reference proteome</keyword>
<gene>
    <name evidence="7" type="ORF">ASIM_LOCUS12090</name>
</gene>
<feature type="transmembrane region" description="Helical" evidence="5">
    <location>
        <begin position="6"/>
        <end position="24"/>
    </location>
</feature>
<evidence type="ECO:0000256" key="2">
    <source>
        <dbReference type="ARBA" id="ARBA00022692"/>
    </source>
</evidence>
<dbReference type="AlphaFoldDB" id="A0A3P6QS85"/>
<dbReference type="Proteomes" id="UP000267096">
    <property type="component" value="Unassembled WGS sequence"/>
</dbReference>
<organism evidence="7 8">
    <name type="scientific">Anisakis simplex</name>
    <name type="common">Herring worm</name>
    <dbReference type="NCBI Taxonomy" id="6269"/>
    <lineage>
        <taxon>Eukaryota</taxon>
        <taxon>Metazoa</taxon>
        <taxon>Ecdysozoa</taxon>
        <taxon>Nematoda</taxon>
        <taxon>Chromadorea</taxon>
        <taxon>Rhabditida</taxon>
        <taxon>Spirurina</taxon>
        <taxon>Ascaridomorpha</taxon>
        <taxon>Ascaridoidea</taxon>
        <taxon>Anisakidae</taxon>
        <taxon>Anisakis</taxon>
        <taxon>Anisakis simplex complex</taxon>
    </lineage>
</organism>
<keyword evidence="4 5" id="KW-0472">Membrane</keyword>
<sequence>MKAFAFIPFGLGSTLSNAILIIAIMRCQQLRSRHEIQVICALAFADFIEGILLLMCLDVSNSVCLFYSISIKRIFQFFSVEKARWMISSEQRATDVVALATLIAGIYRSTVIIIESLDVLFTPLQCMLLPHSWAWRWSDFATSFMLLALTLDRLVSVLFPLKYISWGPTYPRIAIGLPFTLSLLLSLVAWYHPITMKGTLSMLCMNVYLSPAFYAASKYMTSCATTLSVILYVPVVFLIRKQLKQVSDKLYPTQVDYQRRAQLKMTITVAISSFLTLFLDAIPRSIGIYGE</sequence>
<proteinExistence type="predicted"/>
<feature type="transmembrane region" description="Helical" evidence="5">
    <location>
        <begin position="219"/>
        <end position="240"/>
    </location>
</feature>
<feature type="transmembrane region" description="Helical" evidence="5">
    <location>
        <begin position="140"/>
        <end position="161"/>
    </location>
</feature>
<reference evidence="7 8" key="1">
    <citation type="submission" date="2018-11" db="EMBL/GenBank/DDBJ databases">
        <authorList>
            <consortium name="Pathogen Informatics"/>
        </authorList>
    </citation>
    <scope>NUCLEOTIDE SEQUENCE [LARGE SCALE GENOMIC DNA]</scope>
</reference>
<evidence type="ECO:0000256" key="3">
    <source>
        <dbReference type="ARBA" id="ARBA00022989"/>
    </source>
</evidence>
<protein>
    <recommendedName>
        <fullName evidence="6">G-protein coupled receptors family 1 profile domain-containing protein</fullName>
    </recommendedName>
</protein>
<dbReference type="PROSITE" id="PS50262">
    <property type="entry name" value="G_PROTEIN_RECEP_F1_2"/>
    <property type="match status" value="1"/>
</dbReference>
<dbReference type="EMBL" id="UYRR01031137">
    <property type="protein sequence ID" value="VDK46520.1"/>
    <property type="molecule type" value="Genomic_DNA"/>
</dbReference>
<dbReference type="Gene3D" id="1.20.1070.10">
    <property type="entry name" value="Rhodopsin 7-helix transmembrane proteins"/>
    <property type="match status" value="1"/>
</dbReference>
<accession>A0A3P6QS85</accession>
<evidence type="ECO:0000313" key="8">
    <source>
        <dbReference type="Proteomes" id="UP000267096"/>
    </source>
</evidence>
<evidence type="ECO:0000256" key="5">
    <source>
        <dbReference type="SAM" id="Phobius"/>
    </source>
</evidence>
<name>A0A3P6QS85_ANISI</name>
<dbReference type="OrthoDB" id="5812383at2759"/>
<dbReference type="InterPro" id="IPR047130">
    <property type="entry name" value="7TM_GPCR_Srsx_nematod"/>
</dbReference>